<dbReference type="EMBL" id="JASSZA010000002">
    <property type="protein sequence ID" value="KAK2118288.1"/>
    <property type="molecule type" value="Genomic_DNA"/>
</dbReference>
<protein>
    <submittedName>
        <fullName evidence="2">Uncharacterized protein</fullName>
    </submittedName>
</protein>
<feature type="region of interest" description="Disordered" evidence="1">
    <location>
        <begin position="1"/>
        <end position="96"/>
    </location>
</feature>
<feature type="compositionally biased region" description="Pro residues" evidence="1">
    <location>
        <begin position="66"/>
        <end position="78"/>
    </location>
</feature>
<reference evidence="2 3" key="1">
    <citation type="submission" date="2023-05" db="EMBL/GenBank/DDBJ databases">
        <title>B98-5 Cell Line De Novo Hybrid Assembly: An Optical Mapping Approach.</title>
        <authorList>
            <person name="Kananen K."/>
            <person name="Auerbach J.A."/>
            <person name="Kautto E."/>
            <person name="Blachly J.S."/>
        </authorList>
    </citation>
    <scope>NUCLEOTIDE SEQUENCE [LARGE SCALE GENOMIC DNA]</scope>
    <source>
        <strain evidence="2">B95-8</strain>
        <tissue evidence="2">Cell line</tissue>
    </source>
</reference>
<dbReference type="Proteomes" id="UP001266305">
    <property type="component" value="Unassembled WGS sequence"/>
</dbReference>
<feature type="compositionally biased region" description="Basic and acidic residues" evidence="1">
    <location>
        <begin position="12"/>
        <end position="23"/>
    </location>
</feature>
<gene>
    <name evidence="2" type="ORF">P7K49_005175</name>
</gene>
<evidence type="ECO:0000313" key="3">
    <source>
        <dbReference type="Proteomes" id="UP001266305"/>
    </source>
</evidence>
<keyword evidence="3" id="KW-1185">Reference proteome</keyword>
<feature type="compositionally biased region" description="Low complexity" evidence="1">
    <location>
        <begin position="53"/>
        <end position="65"/>
    </location>
</feature>
<comment type="caution">
    <text evidence="2">The sequence shown here is derived from an EMBL/GenBank/DDBJ whole genome shotgun (WGS) entry which is preliminary data.</text>
</comment>
<feature type="compositionally biased region" description="Pro residues" evidence="1">
    <location>
        <begin position="24"/>
        <end position="35"/>
    </location>
</feature>
<sequence length="96" mass="10474">MLARGGGEGVTEEYRPANKERVPAPRPRPAPPGSPPRSGRHRARCGRRRRAMLQRAPRGLRSPAPLARPPHPWPPSNPQPVTGLQDPSSPRANLTC</sequence>
<organism evidence="2 3">
    <name type="scientific">Saguinus oedipus</name>
    <name type="common">Cotton-top tamarin</name>
    <name type="synonym">Oedipomidas oedipus</name>
    <dbReference type="NCBI Taxonomy" id="9490"/>
    <lineage>
        <taxon>Eukaryota</taxon>
        <taxon>Metazoa</taxon>
        <taxon>Chordata</taxon>
        <taxon>Craniata</taxon>
        <taxon>Vertebrata</taxon>
        <taxon>Euteleostomi</taxon>
        <taxon>Mammalia</taxon>
        <taxon>Eutheria</taxon>
        <taxon>Euarchontoglires</taxon>
        <taxon>Primates</taxon>
        <taxon>Haplorrhini</taxon>
        <taxon>Platyrrhini</taxon>
        <taxon>Cebidae</taxon>
        <taxon>Callitrichinae</taxon>
        <taxon>Saguinus</taxon>
    </lineage>
</organism>
<name>A0ABQ9W9J1_SAGOE</name>
<evidence type="ECO:0000313" key="2">
    <source>
        <dbReference type="EMBL" id="KAK2118288.1"/>
    </source>
</evidence>
<accession>A0ABQ9W9J1</accession>
<proteinExistence type="predicted"/>
<feature type="compositionally biased region" description="Polar residues" evidence="1">
    <location>
        <begin position="85"/>
        <end position="96"/>
    </location>
</feature>
<evidence type="ECO:0000256" key="1">
    <source>
        <dbReference type="SAM" id="MobiDB-lite"/>
    </source>
</evidence>
<feature type="compositionally biased region" description="Basic residues" evidence="1">
    <location>
        <begin position="38"/>
        <end position="52"/>
    </location>
</feature>